<comment type="caution">
    <text evidence="3">The sequence shown here is derived from an EMBL/GenBank/DDBJ whole genome shotgun (WGS) entry which is preliminary data.</text>
</comment>
<dbReference type="RefSeq" id="WP_168080635.1">
    <property type="nucleotide sequence ID" value="NZ_JAAVJI010000001.1"/>
</dbReference>
<dbReference type="PROSITE" id="PS51724">
    <property type="entry name" value="SPOR"/>
    <property type="match status" value="1"/>
</dbReference>
<gene>
    <name evidence="3" type="ORF">HBH25_01065</name>
</gene>
<accession>A0ABX0Y819</accession>
<feature type="signal peptide" evidence="1">
    <location>
        <begin position="1"/>
        <end position="19"/>
    </location>
</feature>
<dbReference type="PROSITE" id="PS51257">
    <property type="entry name" value="PROKAR_LIPOPROTEIN"/>
    <property type="match status" value="1"/>
</dbReference>
<name>A0ABX0Y819_9PSED</name>
<dbReference type="SUPFAM" id="SSF110997">
    <property type="entry name" value="Sporulation related repeat"/>
    <property type="match status" value="1"/>
</dbReference>
<evidence type="ECO:0000256" key="1">
    <source>
        <dbReference type="SAM" id="SignalP"/>
    </source>
</evidence>
<evidence type="ECO:0000313" key="4">
    <source>
        <dbReference type="Proteomes" id="UP000746535"/>
    </source>
</evidence>
<keyword evidence="4" id="KW-1185">Reference proteome</keyword>
<feature type="chain" id="PRO_5046993640" evidence="1">
    <location>
        <begin position="20"/>
        <end position="187"/>
    </location>
</feature>
<protein>
    <submittedName>
        <fullName evidence="3">SPOR domain-containing protein</fullName>
    </submittedName>
</protein>
<reference evidence="3 4" key="1">
    <citation type="submission" date="2020-03" db="EMBL/GenBank/DDBJ databases">
        <authorList>
            <person name="Wang L."/>
            <person name="He N."/>
            <person name="Li Y."/>
            <person name="Fang Y."/>
            <person name="Zhang F."/>
        </authorList>
    </citation>
    <scope>NUCLEOTIDE SEQUENCE [LARGE SCALE GENOMIC DNA]</scope>
    <source>
        <strain evidence="4">hsmgli-8</strain>
    </source>
</reference>
<organism evidence="3 4">
    <name type="scientific">Pseudomonas quercus</name>
    <dbReference type="NCBI Taxonomy" id="2722792"/>
    <lineage>
        <taxon>Bacteria</taxon>
        <taxon>Pseudomonadati</taxon>
        <taxon>Pseudomonadota</taxon>
        <taxon>Gammaproteobacteria</taxon>
        <taxon>Pseudomonadales</taxon>
        <taxon>Pseudomonadaceae</taxon>
        <taxon>Pseudomonas</taxon>
    </lineage>
</organism>
<dbReference type="Gene3D" id="3.30.70.1070">
    <property type="entry name" value="Sporulation related repeat"/>
    <property type="match status" value="1"/>
</dbReference>
<feature type="domain" description="SPOR" evidence="2">
    <location>
        <begin position="109"/>
        <end position="184"/>
    </location>
</feature>
<keyword evidence="1" id="KW-0732">Signal</keyword>
<proteinExistence type="predicted"/>
<dbReference type="Pfam" id="PF05036">
    <property type="entry name" value="SPOR"/>
    <property type="match status" value="1"/>
</dbReference>
<dbReference type="InterPro" id="IPR007730">
    <property type="entry name" value="SPOR-like_dom"/>
</dbReference>
<evidence type="ECO:0000259" key="2">
    <source>
        <dbReference type="PROSITE" id="PS51724"/>
    </source>
</evidence>
<dbReference type="EMBL" id="JAAVJI010000001">
    <property type="protein sequence ID" value="NJO99459.1"/>
    <property type="molecule type" value="Genomic_DNA"/>
</dbReference>
<evidence type="ECO:0000313" key="3">
    <source>
        <dbReference type="EMBL" id="NJO99459.1"/>
    </source>
</evidence>
<dbReference type="InterPro" id="IPR036680">
    <property type="entry name" value="SPOR-like_sf"/>
</dbReference>
<sequence>MRKLTGVALVLALAGCGSALEEAHKAVSAQLENPGSAKYTNVHSTPNGNICGQVKGKDASGNYGGYQSYAAIKTENGYQAVIDRDGRNVVVRAACGAPVAAPEDAAATAEQAAHGWDVVIADNNRGAVTDMMSRLVEHGFMGSVVTRDGKPRIFLGPFDSREEAVATRDKLMASQGIESGVEPHPAP</sequence>
<dbReference type="Proteomes" id="UP000746535">
    <property type="component" value="Unassembled WGS sequence"/>
</dbReference>